<reference evidence="5 6" key="1">
    <citation type="submission" date="2018-09" db="EMBL/GenBank/DDBJ databases">
        <title>Genomic investigation of the strawberry pathogen Phytophthora fragariae indicates pathogenicity is determined by transcriptional variation in three key races.</title>
        <authorList>
            <person name="Adams T.M."/>
            <person name="Armitage A.D."/>
            <person name="Sobczyk M.K."/>
            <person name="Bates H.J."/>
            <person name="Dunwell J.M."/>
            <person name="Nellist C.F."/>
            <person name="Harrison R.J."/>
        </authorList>
    </citation>
    <scope>NUCLEOTIDE SEQUENCE [LARGE SCALE GENOMIC DNA]</scope>
    <source>
        <strain evidence="5 6">NOV-77</strain>
    </source>
</reference>
<comment type="caution">
    <text evidence="5">The sequence shown here is derived from an EMBL/GenBank/DDBJ whole genome shotgun (WGS) entry which is preliminary data.</text>
</comment>
<proteinExistence type="inferred from homology"/>
<comment type="subcellular location">
    <subcellularLocation>
        <location evidence="1">Secreted</location>
    </subcellularLocation>
</comment>
<dbReference type="PANTHER" id="PTHR33657:SF8">
    <property type="entry name" value="DOMAIN PROTEIN, PUTATIVE (AFU_ORTHOLOGUE AFUA_5G00600)-RELATED"/>
    <property type="match status" value="1"/>
</dbReference>
<protein>
    <recommendedName>
        <fullName evidence="7">Necrosis inducing protein NPP1 type</fullName>
    </recommendedName>
</protein>
<evidence type="ECO:0008006" key="7">
    <source>
        <dbReference type="Google" id="ProtNLM"/>
    </source>
</evidence>
<evidence type="ECO:0000313" key="6">
    <source>
        <dbReference type="Proteomes" id="UP000486351"/>
    </source>
</evidence>
<dbReference type="PIRSF" id="PIRSF029958">
    <property type="entry name" value="Necrosis-inducing_protein"/>
    <property type="match status" value="1"/>
</dbReference>
<dbReference type="AlphaFoldDB" id="A0A6G0QPC0"/>
<sequence length="308" mass="33570">MVASVANSKRDERHNTEWSQHFTCYTLGSALGWDEALCASRQIPHFSTPTRRPTQSKFPMKLHAFLISVAVAFIRTNAVSISYETVAPIAQPEAVTISEKAGVKFKPQVKMDGGCTSFPAVNAAGETSSGLPADGGNYGCVEAPLGSQVYGRATWYKGVWAIMYAWYYPKSFIAIVGTGTHDWQNAVVWIDNPAVGTPKILGLSTSKKSETDYMKPSITTETFKSSSNYDKAKAPIQNVNVTSVKLVSTSILGPMFLRSTPEAGEFQDLIMWSQLPEAARTAFAGKEIGDVPFSDANFQKKLGEAWPF</sequence>
<dbReference type="PANTHER" id="PTHR33657">
    <property type="entry name" value="DOMAIN PROTEIN, PUTATIVE (AFU_ORTHOLOGUE AFUA_5G00600)-RELATED"/>
    <property type="match status" value="1"/>
</dbReference>
<dbReference type="InterPro" id="IPR008701">
    <property type="entry name" value="NPP1"/>
</dbReference>
<keyword evidence="4" id="KW-0843">Virulence</keyword>
<evidence type="ECO:0000256" key="1">
    <source>
        <dbReference type="ARBA" id="ARBA00004613"/>
    </source>
</evidence>
<dbReference type="Pfam" id="PF05630">
    <property type="entry name" value="NPP1"/>
    <property type="match status" value="1"/>
</dbReference>
<evidence type="ECO:0000256" key="3">
    <source>
        <dbReference type="ARBA" id="ARBA00022525"/>
    </source>
</evidence>
<evidence type="ECO:0000256" key="2">
    <source>
        <dbReference type="ARBA" id="ARBA00009520"/>
    </source>
</evidence>
<name>A0A6G0QPC0_9STRA</name>
<dbReference type="GO" id="GO:0005576">
    <property type="term" value="C:extracellular region"/>
    <property type="evidence" value="ECO:0007669"/>
    <property type="project" value="UniProtKB-SubCell"/>
</dbReference>
<accession>A0A6G0QPC0</accession>
<keyword evidence="3" id="KW-0964">Secreted</keyword>
<comment type="similarity">
    <text evidence="2">Belongs to the Necrosis inducing protein (NPP1) family.</text>
</comment>
<dbReference type="EMBL" id="QXFY01002482">
    <property type="protein sequence ID" value="KAE9296752.1"/>
    <property type="molecule type" value="Genomic_DNA"/>
</dbReference>
<evidence type="ECO:0000313" key="5">
    <source>
        <dbReference type="EMBL" id="KAE9296752.1"/>
    </source>
</evidence>
<evidence type="ECO:0000256" key="4">
    <source>
        <dbReference type="ARBA" id="ARBA00023026"/>
    </source>
</evidence>
<organism evidence="5 6">
    <name type="scientific">Phytophthora fragariae</name>
    <dbReference type="NCBI Taxonomy" id="53985"/>
    <lineage>
        <taxon>Eukaryota</taxon>
        <taxon>Sar</taxon>
        <taxon>Stramenopiles</taxon>
        <taxon>Oomycota</taxon>
        <taxon>Peronosporomycetes</taxon>
        <taxon>Peronosporales</taxon>
        <taxon>Peronosporaceae</taxon>
        <taxon>Phytophthora</taxon>
    </lineage>
</organism>
<dbReference type="Proteomes" id="UP000486351">
    <property type="component" value="Unassembled WGS sequence"/>
</dbReference>
<gene>
    <name evidence="5" type="ORF">PF008_g23917</name>
</gene>